<feature type="region of interest" description="Disordered" evidence="1">
    <location>
        <begin position="358"/>
        <end position="381"/>
    </location>
</feature>
<sequence length="405" mass="46308">MCARRALPSARRALPSARRCVSAVIFLQFYMVNEAGRSMSGDETCEETDWMHDTHGIDSSHFLSVKVEYYRSFEFSLRWTPMSFRRSSRLKSILKTPVLDEDVEQPRRRSLRGRSRLKETDAIKSDDCDIIDIINRNRDLDHTAKLGEAVGILDFGLDQSNDEDGSESSSSSIVSGPSTLCQDNKEELYHNLCSACQELYKNAKRLKTPILSKLLDNDPQSLTCDQWVLMKKWKPKRLPDARQKLLSHLRLDSGVSMWREDQSSPCLRAHTFLQRNLRRAKRLAEMNKKKRRRGKSQNFRVAKQQRLQNNHHRQHTNTKGSVNSPSCFSSCSNLQDCSSPEVESRAAKDVTVQLIPSPVAPKSATSAEVRAQERAPKKTSEFRDLLAQLRGTSSMITREAHYQKH</sequence>
<feature type="compositionally biased region" description="Basic and acidic residues" evidence="1">
    <location>
        <begin position="370"/>
        <end position="381"/>
    </location>
</feature>
<gene>
    <name evidence="2" type="ORF">ATANTOWER_017625</name>
</gene>
<dbReference type="Proteomes" id="UP001345963">
    <property type="component" value="Unassembled WGS sequence"/>
</dbReference>
<feature type="region of interest" description="Disordered" evidence="1">
    <location>
        <begin position="286"/>
        <end position="326"/>
    </location>
</feature>
<protein>
    <submittedName>
        <fullName evidence="2">Uncharacterized protein</fullName>
    </submittedName>
</protein>
<evidence type="ECO:0000256" key="1">
    <source>
        <dbReference type="SAM" id="MobiDB-lite"/>
    </source>
</evidence>
<name>A0ABU7BT62_9TELE</name>
<evidence type="ECO:0000313" key="2">
    <source>
        <dbReference type="EMBL" id="MED6252825.1"/>
    </source>
</evidence>
<reference evidence="2 3" key="1">
    <citation type="submission" date="2021-07" db="EMBL/GenBank/DDBJ databases">
        <authorList>
            <person name="Palmer J.M."/>
        </authorList>
    </citation>
    <scope>NUCLEOTIDE SEQUENCE [LARGE SCALE GENOMIC DNA]</scope>
    <source>
        <strain evidence="2 3">AT_MEX2019</strain>
        <tissue evidence="2">Muscle</tissue>
    </source>
</reference>
<comment type="caution">
    <text evidence="2">The sequence shown here is derived from an EMBL/GenBank/DDBJ whole genome shotgun (WGS) entry which is preliminary data.</text>
</comment>
<proteinExistence type="predicted"/>
<evidence type="ECO:0000313" key="3">
    <source>
        <dbReference type="Proteomes" id="UP001345963"/>
    </source>
</evidence>
<organism evidence="2 3">
    <name type="scientific">Ataeniobius toweri</name>
    <dbReference type="NCBI Taxonomy" id="208326"/>
    <lineage>
        <taxon>Eukaryota</taxon>
        <taxon>Metazoa</taxon>
        <taxon>Chordata</taxon>
        <taxon>Craniata</taxon>
        <taxon>Vertebrata</taxon>
        <taxon>Euteleostomi</taxon>
        <taxon>Actinopterygii</taxon>
        <taxon>Neopterygii</taxon>
        <taxon>Teleostei</taxon>
        <taxon>Neoteleostei</taxon>
        <taxon>Acanthomorphata</taxon>
        <taxon>Ovalentaria</taxon>
        <taxon>Atherinomorphae</taxon>
        <taxon>Cyprinodontiformes</taxon>
        <taxon>Goodeidae</taxon>
        <taxon>Ataeniobius</taxon>
    </lineage>
</organism>
<feature type="compositionally biased region" description="Low complexity" evidence="1">
    <location>
        <begin position="317"/>
        <end position="326"/>
    </location>
</feature>
<keyword evidence="3" id="KW-1185">Reference proteome</keyword>
<accession>A0ABU7BT62</accession>
<dbReference type="EMBL" id="JAHUTI010062649">
    <property type="protein sequence ID" value="MED6252825.1"/>
    <property type="molecule type" value="Genomic_DNA"/>
</dbReference>